<dbReference type="GO" id="GO:0005763">
    <property type="term" value="C:mitochondrial small ribosomal subunit"/>
    <property type="evidence" value="ECO:0007669"/>
    <property type="project" value="TreeGrafter"/>
</dbReference>
<feature type="compositionally biased region" description="Low complexity" evidence="1">
    <location>
        <begin position="123"/>
        <end position="136"/>
    </location>
</feature>
<dbReference type="PANTHER" id="PTHR13490">
    <property type="entry name" value="MITOCHONDRIAL 28S RIBOSOMAL PROTEIN S28"/>
    <property type="match status" value="1"/>
</dbReference>
<dbReference type="EMBL" id="OV696702">
    <property type="protein sequence ID" value="CAH1249752.1"/>
    <property type="molecule type" value="Genomic_DNA"/>
</dbReference>
<accession>A0A8J9Z8H8</accession>
<dbReference type="Pfam" id="PF10213">
    <property type="entry name" value="MRP-S28"/>
    <property type="match status" value="1"/>
</dbReference>
<dbReference type="GO" id="GO:0003735">
    <property type="term" value="F:structural constituent of ribosome"/>
    <property type="evidence" value="ECO:0007669"/>
    <property type="project" value="InterPro"/>
</dbReference>
<protein>
    <submittedName>
        <fullName evidence="3">MRPS35 protein</fullName>
    </submittedName>
</protein>
<evidence type="ECO:0000256" key="1">
    <source>
        <dbReference type="SAM" id="MobiDB-lite"/>
    </source>
</evidence>
<reference evidence="3" key="1">
    <citation type="submission" date="2022-01" db="EMBL/GenBank/DDBJ databases">
        <authorList>
            <person name="Braso-Vives M."/>
        </authorList>
    </citation>
    <scope>NUCLEOTIDE SEQUENCE</scope>
</reference>
<gene>
    <name evidence="3" type="primary">MRPS35</name>
    <name evidence="3" type="ORF">BLAG_LOCUS10749</name>
</gene>
<dbReference type="InterPro" id="IPR019349">
    <property type="entry name" value="Ribosomal_mS35_mit"/>
</dbReference>
<dbReference type="InterPro" id="IPR039848">
    <property type="entry name" value="Ribosomal_mS35_mt"/>
</dbReference>
<sequence>MFRSLGMRGIWRTEKDPPKIRLIDALLATLLALSELLLQRKYCPLEVAADWSTQTASRKLWCEIPSVTIMAAVCRNTFPCWSRRLQTSLCINYNSLQRASSLAQTPGNQRGPQRGRRRRDDGPASPSRRPMVPRAARMAEDQDWPSVWPTAATFKPSAVPLPVRMGFPLNRGVQPDKIGNNELRKIPNFLHLTPVAVKRHCEVLKQFCTDWPAALETDESCEEHFPLEVITTDYVLSGPSLRHPEARIVTLKLKLSQLELDDHARKKLLKLVGDRYDKETDTLTITADGCPHRKQNYDYTQYLLTVLYLEAWKTEPWEASITPEDRDEFLWEGSPSEQNIVSTIKAIQEAEKGSSDVTQDEIVQNPDVQLYKQAVVNQKNQGEGSEQVQGYKDSVKRLLGLN</sequence>
<name>A0A8J9Z8H8_BRALA</name>
<organism evidence="3 4">
    <name type="scientific">Branchiostoma lanceolatum</name>
    <name type="common">Common lancelet</name>
    <name type="synonym">Amphioxus lanceolatum</name>
    <dbReference type="NCBI Taxonomy" id="7740"/>
    <lineage>
        <taxon>Eukaryota</taxon>
        <taxon>Metazoa</taxon>
        <taxon>Chordata</taxon>
        <taxon>Cephalochordata</taxon>
        <taxon>Leptocardii</taxon>
        <taxon>Amphioxiformes</taxon>
        <taxon>Branchiostomatidae</taxon>
        <taxon>Branchiostoma</taxon>
    </lineage>
</organism>
<feature type="region of interest" description="Disordered" evidence="1">
    <location>
        <begin position="101"/>
        <end position="141"/>
    </location>
</feature>
<evidence type="ECO:0000259" key="2">
    <source>
        <dbReference type="Pfam" id="PF10213"/>
    </source>
</evidence>
<feature type="domain" description="Small ribosomal subunit protein mS35 mitochondrial conserved" evidence="2">
    <location>
        <begin position="242"/>
        <end position="313"/>
    </location>
</feature>
<dbReference type="GO" id="GO:0032543">
    <property type="term" value="P:mitochondrial translation"/>
    <property type="evidence" value="ECO:0007669"/>
    <property type="project" value="InterPro"/>
</dbReference>
<evidence type="ECO:0000313" key="3">
    <source>
        <dbReference type="EMBL" id="CAH1249752.1"/>
    </source>
</evidence>
<dbReference type="PANTHER" id="PTHR13490:SF0">
    <property type="entry name" value="SMALL RIBOSOMAL SUBUNIT PROTEIN MS35"/>
    <property type="match status" value="1"/>
</dbReference>
<dbReference type="OrthoDB" id="283424at2759"/>
<evidence type="ECO:0000313" key="4">
    <source>
        <dbReference type="Proteomes" id="UP000838412"/>
    </source>
</evidence>
<proteinExistence type="predicted"/>
<keyword evidence="4" id="KW-1185">Reference proteome</keyword>
<dbReference type="Proteomes" id="UP000838412">
    <property type="component" value="Chromosome 17"/>
</dbReference>
<dbReference type="AlphaFoldDB" id="A0A8J9Z8H8"/>